<dbReference type="AlphaFoldDB" id="A0AAJ6LP55"/>
<proteinExistence type="predicted"/>
<dbReference type="Pfam" id="PF13392">
    <property type="entry name" value="HNH_3"/>
    <property type="match status" value="1"/>
</dbReference>
<protein>
    <submittedName>
        <fullName evidence="2">HNH endonuclease</fullName>
    </submittedName>
</protein>
<keyword evidence="2" id="KW-0540">Nuclease</keyword>
<dbReference type="SMART" id="SM00507">
    <property type="entry name" value="HNHc"/>
    <property type="match status" value="1"/>
</dbReference>
<feature type="domain" description="HNH nuclease" evidence="1">
    <location>
        <begin position="50"/>
        <end position="99"/>
    </location>
</feature>
<keyword evidence="2" id="KW-0378">Hydrolase</keyword>
<dbReference type="InterPro" id="IPR010902">
    <property type="entry name" value="NUMOD4"/>
</dbReference>
<dbReference type="EMBL" id="CP096849">
    <property type="protein sequence ID" value="WMT67747.1"/>
    <property type="molecule type" value="Genomic_DNA"/>
</dbReference>
<dbReference type="InterPro" id="IPR003615">
    <property type="entry name" value="HNH_nuc"/>
</dbReference>
<dbReference type="Proteomes" id="UP001228563">
    <property type="component" value="Chromosome"/>
</dbReference>
<dbReference type="RefSeq" id="WP_063925284.1">
    <property type="nucleotide sequence ID" value="NZ_CP096849.1"/>
</dbReference>
<evidence type="ECO:0000259" key="1">
    <source>
        <dbReference type="SMART" id="SM00507"/>
    </source>
</evidence>
<dbReference type="GO" id="GO:0004519">
    <property type="term" value="F:endonuclease activity"/>
    <property type="evidence" value="ECO:0007669"/>
    <property type="project" value="UniProtKB-KW"/>
</dbReference>
<accession>A0AAJ6LP55</accession>
<gene>
    <name evidence="2" type="ORF">M2B19_09275</name>
</gene>
<evidence type="ECO:0000313" key="3">
    <source>
        <dbReference type="Proteomes" id="UP001228563"/>
    </source>
</evidence>
<name>A0AAJ6LP55_9ENTR</name>
<keyword evidence="2" id="KW-0255">Endonuclease</keyword>
<reference evidence="2" key="1">
    <citation type="submission" date="2022-04" db="EMBL/GenBank/DDBJ databases">
        <title>Co-occurrence of mcr-9 and blaNDM-1 in multidrug-resistant Enterobacter kobei strain isolated from an infant with urinary infection.</title>
        <authorList>
            <person name="Zeng H."/>
        </authorList>
    </citation>
    <scope>NUCLEOTIDE SEQUENCE</scope>
    <source>
        <strain evidence="2">EC1382</strain>
    </source>
</reference>
<dbReference type="Gene3D" id="3.90.75.20">
    <property type="match status" value="1"/>
</dbReference>
<dbReference type="Pfam" id="PF07463">
    <property type="entry name" value="NUMOD4"/>
    <property type="match status" value="1"/>
</dbReference>
<dbReference type="SUPFAM" id="SSF54060">
    <property type="entry name" value="His-Me finger endonucleases"/>
    <property type="match status" value="1"/>
</dbReference>
<organism evidence="2 3">
    <name type="scientific">Enterobacter kobei</name>
    <dbReference type="NCBI Taxonomy" id="208224"/>
    <lineage>
        <taxon>Bacteria</taxon>
        <taxon>Pseudomonadati</taxon>
        <taxon>Pseudomonadota</taxon>
        <taxon>Gammaproteobacteria</taxon>
        <taxon>Enterobacterales</taxon>
        <taxon>Enterobacteriaceae</taxon>
        <taxon>Enterobacter</taxon>
        <taxon>Enterobacter cloacae complex</taxon>
    </lineage>
</organism>
<dbReference type="InterPro" id="IPR044925">
    <property type="entry name" value="His-Me_finger_sf"/>
</dbReference>
<dbReference type="GO" id="GO:0016788">
    <property type="term" value="F:hydrolase activity, acting on ester bonds"/>
    <property type="evidence" value="ECO:0007669"/>
    <property type="project" value="InterPro"/>
</dbReference>
<sequence length="157" mass="18486">MKIWKKTKYEYYVVSNEGEVFNTKTETLLKLTPSKSNGYYKVSLSVKGGDSRTVEVHRLIAETFIERDESLKLVVDHIDGNPLNNHVDNLQWITQKENMAKAKNKRSWNRFTEEEKAQIIDAWNTGKYSYIGITSYFNQLWNRDTTRHSYTRIIKKA</sequence>
<evidence type="ECO:0000313" key="2">
    <source>
        <dbReference type="EMBL" id="WMT67747.1"/>
    </source>
</evidence>